<dbReference type="RefSeq" id="WP_118206901.1">
    <property type="nucleotide sequence ID" value="NZ_QRHJ01000009.1"/>
</dbReference>
<accession>A0A414Q7Y7</accession>
<proteinExistence type="predicted"/>
<dbReference type="Proteomes" id="UP000283762">
    <property type="component" value="Unassembled WGS sequence"/>
</dbReference>
<evidence type="ECO:0000313" key="2">
    <source>
        <dbReference type="Proteomes" id="UP000283762"/>
    </source>
</evidence>
<comment type="caution">
    <text evidence="1">The sequence shown here is derived from an EMBL/GenBank/DDBJ whole genome shotgun (WGS) entry which is preliminary data.</text>
</comment>
<evidence type="ECO:0008006" key="3">
    <source>
        <dbReference type="Google" id="ProtNLM"/>
    </source>
</evidence>
<sequence>MKKINFKQLLIATDITRKHCENIDCRENFANVLYRNGNGIASHALALKIYNSNEETEYTDEEVSLIQEHANTFCKPFFIDALNRAINNQPEEATDKQE</sequence>
<dbReference type="EMBL" id="QRHJ01000009">
    <property type="protein sequence ID" value="RHF76900.1"/>
    <property type="molecule type" value="Genomic_DNA"/>
</dbReference>
<evidence type="ECO:0000313" key="1">
    <source>
        <dbReference type="EMBL" id="RHF76900.1"/>
    </source>
</evidence>
<protein>
    <recommendedName>
        <fullName evidence="3">Phage protein</fullName>
    </recommendedName>
</protein>
<dbReference type="AlphaFoldDB" id="A0A414Q7Y7"/>
<reference evidence="1 2" key="1">
    <citation type="submission" date="2018-08" db="EMBL/GenBank/DDBJ databases">
        <title>A genome reference for cultivated species of the human gut microbiota.</title>
        <authorList>
            <person name="Zou Y."/>
            <person name="Xue W."/>
            <person name="Luo G."/>
        </authorList>
    </citation>
    <scope>NUCLEOTIDE SEQUENCE [LARGE SCALE GENOMIC DNA]</scope>
    <source>
        <strain evidence="1 2">AM25-16</strain>
    </source>
</reference>
<name>A0A414Q7Y7_BACSE</name>
<gene>
    <name evidence="1" type="ORF">DW668_04745</name>
</gene>
<organism evidence="1 2">
    <name type="scientific">Bacteroides stercoris</name>
    <dbReference type="NCBI Taxonomy" id="46506"/>
    <lineage>
        <taxon>Bacteria</taxon>
        <taxon>Pseudomonadati</taxon>
        <taxon>Bacteroidota</taxon>
        <taxon>Bacteroidia</taxon>
        <taxon>Bacteroidales</taxon>
        <taxon>Bacteroidaceae</taxon>
        <taxon>Bacteroides</taxon>
    </lineage>
</organism>